<sequence>MGTSCYTVRRLGWYQPPHGDPYTRRLPTAEPVASFDTFDEADAHRWALEADARAGENPFRFGGGAVFFQSSLDGPRLHDWLMDAGIDPPASELRHHDWRAWWDAFAHTWSPDQLAHAWAAFDKVPFFDVTEDDPGEPLHLIQEVRYVDRSSWFPVETFDGTHDVDPAFVWAILGEADPEGGYPLRAYRTARAVSAACEELNGNPQRRPEYLTQFRWLRTSARRPGFGRSGMFEAVSVPGAVPARSGTAYLVQRRAFGESGHVCHGRNGRDTGSRVPVRLFTDSAAAVAHRDELIARAASVMNPFQVYTPPMSGLTEQNFLAAVAALSAPLPWPTGFRLAEWREWWDLCQDETTDDQREAAWALFAGQPLFEVCRVEVSDG</sequence>
<dbReference type="AlphaFoldDB" id="A0A6M5YUG6"/>
<name>A0A6M5YUG6_9BACT</name>
<evidence type="ECO:0000313" key="2">
    <source>
        <dbReference type="Proteomes" id="UP000503447"/>
    </source>
</evidence>
<keyword evidence="2" id="KW-1185">Reference proteome</keyword>
<dbReference type="Proteomes" id="UP000503447">
    <property type="component" value="Chromosome"/>
</dbReference>
<organism evidence="1 2">
    <name type="scientific">Frigoriglobus tundricola</name>
    <dbReference type="NCBI Taxonomy" id="2774151"/>
    <lineage>
        <taxon>Bacteria</taxon>
        <taxon>Pseudomonadati</taxon>
        <taxon>Planctomycetota</taxon>
        <taxon>Planctomycetia</taxon>
        <taxon>Gemmatales</taxon>
        <taxon>Gemmataceae</taxon>
        <taxon>Frigoriglobus</taxon>
    </lineage>
</organism>
<protein>
    <submittedName>
        <fullName evidence="1">Uncharacterized protein</fullName>
    </submittedName>
</protein>
<accession>A0A6M5YUG6</accession>
<evidence type="ECO:0000313" key="1">
    <source>
        <dbReference type="EMBL" id="QJW97549.1"/>
    </source>
</evidence>
<dbReference type="EMBL" id="CP053452">
    <property type="protein sequence ID" value="QJW97549.1"/>
    <property type="molecule type" value="Genomic_DNA"/>
</dbReference>
<dbReference type="KEGG" id="ftj:FTUN_5124"/>
<gene>
    <name evidence="1" type="ORF">FTUN_5124</name>
</gene>
<proteinExistence type="predicted"/>
<dbReference type="RefSeq" id="WP_171472895.1">
    <property type="nucleotide sequence ID" value="NZ_CP053452.2"/>
</dbReference>
<reference evidence="2" key="1">
    <citation type="submission" date="2020-05" db="EMBL/GenBank/DDBJ databases">
        <title>Frigoriglobus tundricola gen. nov., sp. nov., a psychrotolerant cellulolytic planctomycete of the family Gemmataceae with two divergent copies of 16S rRNA gene.</title>
        <authorList>
            <person name="Kulichevskaya I.S."/>
            <person name="Ivanova A.A."/>
            <person name="Naumoff D.G."/>
            <person name="Beletsky A.V."/>
            <person name="Rijpstra W.I.C."/>
            <person name="Sinninghe Damste J.S."/>
            <person name="Mardanov A.V."/>
            <person name="Ravin N.V."/>
            <person name="Dedysh S.N."/>
        </authorList>
    </citation>
    <scope>NUCLEOTIDE SEQUENCE [LARGE SCALE GENOMIC DNA]</scope>
    <source>
        <strain evidence="2">PL17</strain>
    </source>
</reference>